<dbReference type="AlphaFoldDB" id="A0A7J0DBE2"/>
<comment type="similarity">
    <text evidence="1">Belongs to the plant acyltransferase family.</text>
</comment>
<reference evidence="5" key="1">
    <citation type="submission" date="2019-07" db="EMBL/GenBank/DDBJ databases">
        <title>De Novo Assembly of kiwifruit Actinidia rufa.</title>
        <authorList>
            <person name="Sugita-Konishi S."/>
            <person name="Sato K."/>
            <person name="Mori E."/>
            <person name="Abe Y."/>
            <person name="Kisaki G."/>
            <person name="Hamano K."/>
            <person name="Suezawa K."/>
            <person name="Otani M."/>
            <person name="Fukuda T."/>
            <person name="Manabe T."/>
            <person name="Gomi K."/>
            <person name="Tabuchi M."/>
            <person name="Akimitsu K."/>
            <person name="Kataoka I."/>
        </authorList>
    </citation>
    <scope>NUCLEOTIDE SEQUENCE [LARGE SCALE GENOMIC DNA]</scope>
    <source>
        <strain evidence="5">cv. Fuchu</strain>
    </source>
</reference>
<dbReference type="Pfam" id="PF02458">
    <property type="entry name" value="Transferase"/>
    <property type="match status" value="2"/>
</dbReference>
<gene>
    <name evidence="4" type="ORF">Acr_00g0017280</name>
</gene>
<evidence type="ECO:0000313" key="5">
    <source>
        <dbReference type="Proteomes" id="UP000585474"/>
    </source>
</evidence>
<name>A0A7J0DBE2_9ERIC</name>
<dbReference type="OrthoDB" id="1932220at2759"/>
<evidence type="ECO:0000256" key="3">
    <source>
        <dbReference type="ARBA" id="ARBA00023315"/>
    </source>
</evidence>
<accession>A0A7J0DBE2</accession>
<dbReference type="PANTHER" id="PTHR31623:SF110">
    <property type="entry name" value="VINORINE SYNTHASE-LIKE"/>
    <property type="match status" value="1"/>
</dbReference>
<keyword evidence="5" id="KW-1185">Reference proteome</keyword>
<comment type="caution">
    <text evidence="4">The sequence shown here is derived from an EMBL/GenBank/DDBJ whole genome shotgun (WGS) entry which is preliminary data.</text>
</comment>
<organism evidence="4 5">
    <name type="scientific">Actinidia rufa</name>
    <dbReference type="NCBI Taxonomy" id="165716"/>
    <lineage>
        <taxon>Eukaryota</taxon>
        <taxon>Viridiplantae</taxon>
        <taxon>Streptophyta</taxon>
        <taxon>Embryophyta</taxon>
        <taxon>Tracheophyta</taxon>
        <taxon>Spermatophyta</taxon>
        <taxon>Magnoliopsida</taxon>
        <taxon>eudicotyledons</taxon>
        <taxon>Gunneridae</taxon>
        <taxon>Pentapetalae</taxon>
        <taxon>asterids</taxon>
        <taxon>Ericales</taxon>
        <taxon>Actinidiaceae</taxon>
        <taxon>Actinidia</taxon>
    </lineage>
</organism>
<evidence type="ECO:0000256" key="2">
    <source>
        <dbReference type="ARBA" id="ARBA00022679"/>
    </source>
</evidence>
<keyword evidence="2" id="KW-0808">Transferase</keyword>
<dbReference type="Proteomes" id="UP000585474">
    <property type="component" value="Unassembled WGS sequence"/>
</dbReference>
<dbReference type="EMBL" id="BJWL01000145">
    <property type="protein sequence ID" value="GFS31434.1"/>
    <property type="molecule type" value="Genomic_DNA"/>
</dbReference>
<dbReference type="Gene3D" id="3.30.559.10">
    <property type="entry name" value="Chloramphenicol acetyltransferase-like domain"/>
    <property type="match status" value="2"/>
</dbReference>
<dbReference type="PANTHER" id="PTHR31623">
    <property type="entry name" value="F21J9.9"/>
    <property type="match status" value="1"/>
</dbReference>
<evidence type="ECO:0008006" key="6">
    <source>
        <dbReference type="Google" id="ProtNLM"/>
    </source>
</evidence>
<keyword evidence="3" id="KW-0012">Acyltransferase</keyword>
<protein>
    <recommendedName>
        <fullName evidence="6">HXXXD-type acyl-transferase family protein</fullName>
    </recommendedName>
</protein>
<sequence>MQVFCLSTIISWDYRRPLPLVQAFSAVIIPSSLRSDTSGRVSELASWQWLIETSALARLVSNGVCTELRYKGPPSSLYSGSSSGFLALATSEALVNCHLLDFLKNPDLDLLNHFYPCHPTKTEPYAKIHPVMIQVNVFDCFGIVIGMCLSHKILDGISTSGFSKLPMDSITGLGRSMVRIGNYVKRRFLFDAFAIATLKSKITMAYPLQFPSHVEVVSTFIWKHIVFTLEVNLGVRRPFILSHAVDLRRRMIPPLGEFSMGNVLWIPSTICLAEDEMELNSLVRKLRDTITEINGDFVKRLQSGEWTFSL</sequence>
<evidence type="ECO:0000313" key="4">
    <source>
        <dbReference type="EMBL" id="GFS31434.1"/>
    </source>
</evidence>
<dbReference type="GO" id="GO:0016746">
    <property type="term" value="F:acyltransferase activity"/>
    <property type="evidence" value="ECO:0007669"/>
    <property type="project" value="UniProtKB-KW"/>
</dbReference>
<evidence type="ECO:0000256" key="1">
    <source>
        <dbReference type="ARBA" id="ARBA00009861"/>
    </source>
</evidence>
<proteinExistence type="inferred from homology"/>
<dbReference type="InterPro" id="IPR023213">
    <property type="entry name" value="CAT-like_dom_sf"/>
</dbReference>